<dbReference type="Pfam" id="PF00126">
    <property type="entry name" value="HTH_1"/>
    <property type="match status" value="1"/>
</dbReference>
<evidence type="ECO:0000313" key="7">
    <source>
        <dbReference type="EMBL" id="GIZ53033.1"/>
    </source>
</evidence>
<dbReference type="SUPFAM" id="SSF46785">
    <property type="entry name" value="Winged helix' DNA-binding domain"/>
    <property type="match status" value="1"/>
</dbReference>
<dbReference type="Gene3D" id="1.10.10.10">
    <property type="entry name" value="Winged helix-like DNA-binding domain superfamily/Winged helix DNA-binding domain"/>
    <property type="match status" value="1"/>
</dbReference>
<dbReference type="Pfam" id="PF03466">
    <property type="entry name" value="LysR_substrate"/>
    <property type="match status" value="1"/>
</dbReference>
<organism evidence="7 8">
    <name type="scientific">Noviherbaspirillum aridicola</name>
    <dbReference type="NCBI Taxonomy" id="2849687"/>
    <lineage>
        <taxon>Bacteria</taxon>
        <taxon>Pseudomonadati</taxon>
        <taxon>Pseudomonadota</taxon>
        <taxon>Betaproteobacteria</taxon>
        <taxon>Burkholderiales</taxon>
        <taxon>Oxalobacteraceae</taxon>
        <taxon>Noviherbaspirillum</taxon>
    </lineage>
</organism>
<comment type="caution">
    <text evidence="7">The sequence shown here is derived from an EMBL/GenBank/DDBJ whole genome shotgun (WGS) entry which is preliminary data.</text>
</comment>
<reference evidence="7 8" key="1">
    <citation type="journal article" date="2022" name="Int. J. Syst. Evol. Microbiol.">
        <title>Noviherbaspirillum aridicola sp. nov., isolated from an arid soil in Pakistan.</title>
        <authorList>
            <person name="Khan I.U."/>
            <person name="Saqib M."/>
            <person name="Amin A."/>
            <person name="Hussain F."/>
            <person name="Li L."/>
            <person name="Liu Y.H."/>
            <person name="Fang B.Z."/>
            <person name="Ahmed I."/>
            <person name="Li W.J."/>
        </authorList>
    </citation>
    <scope>NUCLEOTIDE SEQUENCE [LARGE SCALE GENOMIC DNA]</scope>
    <source>
        <strain evidence="7 8">NCCP-691</strain>
    </source>
</reference>
<evidence type="ECO:0000256" key="5">
    <source>
        <dbReference type="SAM" id="MobiDB-lite"/>
    </source>
</evidence>
<dbReference type="PANTHER" id="PTHR30537:SF72">
    <property type="entry name" value="LYSR FAMILY TRANSCRIPTIONAL REGULATOR"/>
    <property type="match status" value="1"/>
</dbReference>
<dbReference type="CDD" id="cd08472">
    <property type="entry name" value="PBP2_CrgA_like_3"/>
    <property type="match status" value="1"/>
</dbReference>
<keyword evidence="8" id="KW-1185">Reference proteome</keyword>
<feature type="domain" description="HTH lysR-type" evidence="6">
    <location>
        <begin position="1"/>
        <end position="59"/>
    </location>
</feature>
<dbReference type="InterPro" id="IPR005119">
    <property type="entry name" value="LysR_subst-bd"/>
</dbReference>
<dbReference type="InterPro" id="IPR000847">
    <property type="entry name" value="LysR_HTH_N"/>
</dbReference>
<accession>A0ABQ4Q748</accession>
<dbReference type="PROSITE" id="PS50931">
    <property type="entry name" value="HTH_LYSR"/>
    <property type="match status" value="1"/>
</dbReference>
<comment type="similarity">
    <text evidence="1">Belongs to the LysR transcriptional regulatory family.</text>
</comment>
<evidence type="ECO:0000313" key="8">
    <source>
        <dbReference type="Proteomes" id="UP000887222"/>
    </source>
</evidence>
<dbReference type="PANTHER" id="PTHR30537">
    <property type="entry name" value="HTH-TYPE TRANSCRIPTIONAL REGULATOR"/>
    <property type="match status" value="1"/>
</dbReference>
<evidence type="ECO:0000256" key="1">
    <source>
        <dbReference type="ARBA" id="ARBA00009437"/>
    </source>
</evidence>
<dbReference type="InterPro" id="IPR036388">
    <property type="entry name" value="WH-like_DNA-bd_sf"/>
</dbReference>
<sequence>MDKLQAMEVFVQVVDAGSFTRAADIMKLPKATVSTLVANLETTLSVRLLNRTTRRISLTADGAAYYERCLGILSDVREAEDALSKTRVSPSGRLRVDVPTGLGRHLLVPALPDFLRRYPDIHLELGCSDRPVDLLEEGVDCVLRGGELADSSLIARRVASVHFVTCAAPSYIALHGRPTHPDDLLNHECVNYFSSKSGKIMEWDFARGEERVRIRVPGRIAVNDSDAYMAAVLAGMGVAQMAASNICPFLQSGQLELVLEDWCVDPLPLHIMYPQNRHLSAKVRVFVEWVAELLADHPAMQIRAGNCPLQMAAQEKQALQMAPAKTKAPALAGAEKSARVKAARPSGRAG</sequence>
<evidence type="ECO:0000259" key="6">
    <source>
        <dbReference type="PROSITE" id="PS50931"/>
    </source>
</evidence>
<dbReference type="InterPro" id="IPR036390">
    <property type="entry name" value="WH_DNA-bd_sf"/>
</dbReference>
<feature type="region of interest" description="Disordered" evidence="5">
    <location>
        <begin position="329"/>
        <end position="350"/>
    </location>
</feature>
<gene>
    <name evidence="7" type="ORF">NCCP691_30470</name>
</gene>
<dbReference type="RefSeq" id="WP_220809459.1">
    <property type="nucleotide sequence ID" value="NZ_BPMK01000014.1"/>
</dbReference>
<evidence type="ECO:0000256" key="4">
    <source>
        <dbReference type="ARBA" id="ARBA00023163"/>
    </source>
</evidence>
<proteinExistence type="inferred from homology"/>
<dbReference type="EMBL" id="BPMK01000014">
    <property type="protein sequence ID" value="GIZ53033.1"/>
    <property type="molecule type" value="Genomic_DNA"/>
</dbReference>
<keyword evidence="2" id="KW-0805">Transcription regulation</keyword>
<keyword evidence="3" id="KW-0238">DNA-binding</keyword>
<dbReference type="InterPro" id="IPR058163">
    <property type="entry name" value="LysR-type_TF_proteobact-type"/>
</dbReference>
<evidence type="ECO:0000256" key="2">
    <source>
        <dbReference type="ARBA" id="ARBA00023015"/>
    </source>
</evidence>
<dbReference type="Proteomes" id="UP000887222">
    <property type="component" value="Unassembled WGS sequence"/>
</dbReference>
<dbReference type="SUPFAM" id="SSF53850">
    <property type="entry name" value="Periplasmic binding protein-like II"/>
    <property type="match status" value="1"/>
</dbReference>
<evidence type="ECO:0000256" key="3">
    <source>
        <dbReference type="ARBA" id="ARBA00023125"/>
    </source>
</evidence>
<keyword evidence="4" id="KW-0804">Transcription</keyword>
<name>A0ABQ4Q748_9BURK</name>
<protein>
    <submittedName>
        <fullName evidence="7">LysR family transcriptional regulator</fullName>
    </submittedName>
</protein>
<dbReference type="Gene3D" id="3.40.190.290">
    <property type="match status" value="1"/>
</dbReference>